<keyword evidence="2" id="KW-1185">Reference proteome</keyword>
<evidence type="ECO:0000313" key="2">
    <source>
        <dbReference type="Proteomes" id="UP000248021"/>
    </source>
</evidence>
<dbReference type="EMBL" id="QJJK01000007">
    <property type="protein sequence ID" value="PXW56990.1"/>
    <property type="molecule type" value="Genomic_DNA"/>
</dbReference>
<organism evidence="1 2">
    <name type="scientific">Chelatococcus asaccharovorans</name>
    <dbReference type="NCBI Taxonomy" id="28210"/>
    <lineage>
        <taxon>Bacteria</taxon>
        <taxon>Pseudomonadati</taxon>
        <taxon>Pseudomonadota</taxon>
        <taxon>Alphaproteobacteria</taxon>
        <taxon>Hyphomicrobiales</taxon>
        <taxon>Chelatococcaceae</taxon>
        <taxon>Chelatococcus</taxon>
    </lineage>
</organism>
<evidence type="ECO:0000313" key="1">
    <source>
        <dbReference type="EMBL" id="PXW56990.1"/>
    </source>
</evidence>
<gene>
    <name evidence="1" type="ORF">C7450_10727</name>
</gene>
<proteinExistence type="predicted"/>
<name>A0A2V3UEA3_9HYPH</name>
<protein>
    <submittedName>
        <fullName evidence="1">Uncharacterized protein</fullName>
    </submittedName>
</protein>
<reference evidence="1 2" key="1">
    <citation type="submission" date="2018-05" db="EMBL/GenBank/DDBJ databases">
        <title>Genomic Encyclopedia of Type Strains, Phase IV (KMG-IV): sequencing the most valuable type-strain genomes for metagenomic binning, comparative biology and taxonomic classification.</title>
        <authorList>
            <person name="Goeker M."/>
        </authorList>
    </citation>
    <scope>NUCLEOTIDE SEQUENCE [LARGE SCALE GENOMIC DNA]</scope>
    <source>
        <strain evidence="1 2">DSM 6462</strain>
    </source>
</reference>
<accession>A0A2V3UEA3</accession>
<comment type="caution">
    <text evidence="1">The sequence shown here is derived from an EMBL/GenBank/DDBJ whole genome shotgun (WGS) entry which is preliminary data.</text>
</comment>
<dbReference type="Proteomes" id="UP000248021">
    <property type="component" value="Unassembled WGS sequence"/>
</dbReference>
<dbReference type="AlphaFoldDB" id="A0A2V3UEA3"/>
<sequence>MAFAVNVPLDSASGGYEASADEREALLDAYAEWLFSELKLLAMERHGSTERMLLIKKTRAGDFHWPADKSWTEVPKPSTRAASVLTHVGANWQVED</sequence>